<proteinExistence type="predicted"/>
<feature type="signal peptide" evidence="2">
    <location>
        <begin position="1"/>
        <end position="17"/>
    </location>
</feature>
<sequence>MKLTTFVLFGLLTLAVAIPAPRRADMQGLLSDLRDLVAGIEEELEVEMEKRDQADEDMPVEEDMEAELEGELQEGKRQFGQADRCRSYVTVCKIMKGKSDAQCQQDCENNVSLYN</sequence>
<dbReference type="Proteomes" id="UP000001554">
    <property type="component" value="Chromosome 4"/>
</dbReference>
<feature type="chain" id="PRO_5039888771" evidence="2">
    <location>
        <begin position="18"/>
        <end position="115"/>
    </location>
</feature>
<protein>
    <submittedName>
        <fullName evidence="4">Uncharacterized protein LOC118413421</fullName>
    </submittedName>
</protein>
<evidence type="ECO:0000313" key="3">
    <source>
        <dbReference type="Proteomes" id="UP000001554"/>
    </source>
</evidence>
<dbReference type="RefSeq" id="XP_035672683.1">
    <property type="nucleotide sequence ID" value="XM_035816790.1"/>
</dbReference>
<dbReference type="AlphaFoldDB" id="A0A9J7KZP9"/>
<keyword evidence="2" id="KW-0732">Signal</keyword>
<dbReference type="OrthoDB" id="10062253at2759"/>
<gene>
    <name evidence="4" type="primary">LOC118413421</name>
</gene>
<accession>A0A9J7KZP9</accession>
<keyword evidence="1" id="KW-0175">Coiled coil</keyword>
<keyword evidence="3" id="KW-1185">Reference proteome</keyword>
<evidence type="ECO:0000313" key="4">
    <source>
        <dbReference type="RefSeq" id="XP_035672683.1"/>
    </source>
</evidence>
<dbReference type="GeneID" id="118413421"/>
<evidence type="ECO:0000256" key="2">
    <source>
        <dbReference type="SAM" id="SignalP"/>
    </source>
</evidence>
<evidence type="ECO:0000256" key="1">
    <source>
        <dbReference type="SAM" id="Coils"/>
    </source>
</evidence>
<reference evidence="3" key="1">
    <citation type="journal article" date="2020" name="Nat. Ecol. Evol.">
        <title>Deeply conserved synteny resolves early events in vertebrate evolution.</title>
        <authorList>
            <person name="Simakov O."/>
            <person name="Marletaz F."/>
            <person name="Yue J.X."/>
            <person name="O'Connell B."/>
            <person name="Jenkins J."/>
            <person name="Brandt A."/>
            <person name="Calef R."/>
            <person name="Tung C.H."/>
            <person name="Huang T.K."/>
            <person name="Schmutz J."/>
            <person name="Satoh N."/>
            <person name="Yu J.K."/>
            <person name="Putnam N.H."/>
            <person name="Green R.E."/>
            <person name="Rokhsar D.S."/>
        </authorList>
    </citation>
    <scope>NUCLEOTIDE SEQUENCE [LARGE SCALE GENOMIC DNA]</scope>
    <source>
        <strain evidence="3">S238N-H82</strain>
    </source>
</reference>
<dbReference type="KEGG" id="bfo:118413421"/>
<name>A0A9J7KZP9_BRAFL</name>
<reference evidence="4" key="2">
    <citation type="submission" date="2025-08" db="UniProtKB">
        <authorList>
            <consortium name="RefSeq"/>
        </authorList>
    </citation>
    <scope>IDENTIFICATION</scope>
    <source>
        <strain evidence="4">S238N-H82</strain>
        <tissue evidence="4">Testes</tissue>
    </source>
</reference>
<feature type="coiled-coil region" evidence="1">
    <location>
        <begin position="30"/>
        <end position="57"/>
    </location>
</feature>
<organism evidence="3 4">
    <name type="scientific">Branchiostoma floridae</name>
    <name type="common">Florida lancelet</name>
    <name type="synonym">Amphioxus</name>
    <dbReference type="NCBI Taxonomy" id="7739"/>
    <lineage>
        <taxon>Eukaryota</taxon>
        <taxon>Metazoa</taxon>
        <taxon>Chordata</taxon>
        <taxon>Cephalochordata</taxon>
        <taxon>Leptocardii</taxon>
        <taxon>Amphioxiformes</taxon>
        <taxon>Branchiostomatidae</taxon>
        <taxon>Branchiostoma</taxon>
    </lineage>
</organism>